<dbReference type="Proteomes" id="UP000283458">
    <property type="component" value="Unassembled WGS sequence"/>
</dbReference>
<dbReference type="Pfam" id="PF12146">
    <property type="entry name" value="Hydrolase_4"/>
    <property type="match status" value="1"/>
</dbReference>
<evidence type="ECO:0000259" key="1">
    <source>
        <dbReference type="Pfam" id="PF12146"/>
    </source>
</evidence>
<reference evidence="2 3" key="1">
    <citation type="submission" date="2018-09" db="EMBL/GenBank/DDBJ databases">
        <authorList>
            <person name="Zhu H."/>
        </authorList>
    </citation>
    <scope>NUCLEOTIDE SEQUENCE [LARGE SCALE GENOMIC DNA]</scope>
    <source>
        <strain evidence="2 3">K2W22B-5</strain>
    </source>
</reference>
<gene>
    <name evidence="2" type="ORF">D3877_08270</name>
</gene>
<protein>
    <submittedName>
        <fullName evidence="2">Alpha/beta fold hydrolase</fullName>
    </submittedName>
</protein>
<dbReference type="AlphaFoldDB" id="A0A418W3J8"/>
<keyword evidence="2" id="KW-0378">Hydrolase</keyword>
<sequence>MEYLETVIDFDSFDGVHLQGTFCHSKQSARKGMIVLLVHGVQTDRHETGFYSRMAYRFAEAGLDSFRFDWRCHGVDSERPISTLTLTSVRNDITAAYDAASMVRGMRCPAVIVAASFSGGVAVRWAFRHTAAASVVLLNPVLDYLDEYIIGPQKGDASSLNKGSIDELEALGTVTSQRKGFGRPAINEFRDYEVIPKQNIPHWIFHGDKDTGVDIKTSRIFSRIYENIELCEIAGAEHGFVEPGDWRMETAETLRRHADLYEVILEKLERSVS</sequence>
<dbReference type="GO" id="GO:0016787">
    <property type="term" value="F:hydrolase activity"/>
    <property type="evidence" value="ECO:0007669"/>
    <property type="project" value="UniProtKB-KW"/>
</dbReference>
<dbReference type="InterPro" id="IPR029058">
    <property type="entry name" value="AB_hydrolase_fold"/>
</dbReference>
<dbReference type="SUPFAM" id="SSF53474">
    <property type="entry name" value="alpha/beta-Hydrolases"/>
    <property type="match status" value="1"/>
</dbReference>
<evidence type="ECO:0000313" key="2">
    <source>
        <dbReference type="EMBL" id="RJF84514.1"/>
    </source>
</evidence>
<name>A0A418W3J8_9PROT</name>
<feature type="domain" description="Serine aminopeptidase S33" evidence="1">
    <location>
        <begin position="34"/>
        <end position="146"/>
    </location>
</feature>
<evidence type="ECO:0000313" key="3">
    <source>
        <dbReference type="Proteomes" id="UP000283458"/>
    </source>
</evidence>
<proteinExistence type="predicted"/>
<keyword evidence="3" id="KW-1185">Reference proteome</keyword>
<dbReference type="InterPro" id="IPR022742">
    <property type="entry name" value="Hydrolase_4"/>
</dbReference>
<dbReference type="OrthoDB" id="249225at2"/>
<dbReference type="RefSeq" id="WP_119830164.1">
    <property type="nucleotide sequence ID" value="NZ_QYUL01000001.1"/>
</dbReference>
<dbReference type="EMBL" id="QYUL01000001">
    <property type="protein sequence ID" value="RJF84514.1"/>
    <property type="molecule type" value="Genomic_DNA"/>
</dbReference>
<dbReference type="Gene3D" id="3.40.50.1820">
    <property type="entry name" value="alpha/beta hydrolase"/>
    <property type="match status" value="1"/>
</dbReference>
<comment type="caution">
    <text evidence="2">The sequence shown here is derived from an EMBL/GenBank/DDBJ whole genome shotgun (WGS) entry which is preliminary data.</text>
</comment>
<accession>A0A418W3J8</accession>
<organism evidence="2 3">
    <name type="scientific">Azospirillum cavernae</name>
    <dbReference type="NCBI Taxonomy" id="2320860"/>
    <lineage>
        <taxon>Bacteria</taxon>
        <taxon>Pseudomonadati</taxon>
        <taxon>Pseudomonadota</taxon>
        <taxon>Alphaproteobacteria</taxon>
        <taxon>Rhodospirillales</taxon>
        <taxon>Azospirillaceae</taxon>
        <taxon>Azospirillum</taxon>
    </lineage>
</organism>